<accession>D8QMB4</accession>
<gene>
    <name evidence="2" type="ORF">SCHCODRAFT_259025</name>
</gene>
<feature type="region of interest" description="Disordered" evidence="1">
    <location>
        <begin position="285"/>
        <end position="307"/>
    </location>
</feature>
<keyword evidence="3" id="KW-1185">Reference proteome</keyword>
<organism evidence="3">
    <name type="scientific">Schizophyllum commune (strain H4-8 / FGSC 9210)</name>
    <name type="common">Split gill fungus</name>
    <dbReference type="NCBI Taxonomy" id="578458"/>
    <lineage>
        <taxon>Eukaryota</taxon>
        <taxon>Fungi</taxon>
        <taxon>Dikarya</taxon>
        <taxon>Basidiomycota</taxon>
        <taxon>Agaricomycotina</taxon>
        <taxon>Agaricomycetes</taxon>
        <taxon>Agaricomycetidae</taxon>
        <taxon>Agaricales</taxon>
        <taxon>Schizophyllaceae</taxon>
        <taxon>Schizophyllum</taxon>
    </lineage>
</organism>
<dbReference type="HOGENOM" id="CLU_518906_0_0_1"/>
<name>D8QMB4_SCHCM</name>
<evidence type="ECO:0000313" key="2">
    <source>
        <dbReference type="EMBL" id="EFI91003.1"/>
    </source>
</evidence>
<dbReference type="OrthoDB" id="10412627at2759"/>
<evidence type="ECO:0000313" key="3">
    <source>
        <dbReference type="Proteomes" id="UP000007431"/>
    </source>
</evidence>
<dbReference type="eggNOG" id="ENOG502QQE7">
    <property type="taxonomic scope" value="Eukaryota"/>
</dbReference>
<proteinExistence type="predicted"/>
<evidence type="ECO:0000256" key="1">
    <source>
        <dbReference type="SAM" id="MobiDB-lite"/>
    </source>
</evidence>
<dbReference type="InParanoid" id="D8QMB4"/>
<sequence>MNRRMVLLPDGALLDEAYPPLLPKNEPPAALAFLTDALRPLGNQDCEIGCKHVLGGRSYNVTGADMLRNEANAQVKYLTRRMGDLPAPGDVFTTHLHEEVRDWLVWLAGFGVAQEEIAACYLELRTRTRWKQSHSWALSYWAVTFRRGLTDYRGQIACFPYHALAFSLGIVIICLCVTYTTRVYQLEQTHEETHKWLLAWNALLCLARKMLDDEKAYENRGQYIIHILAQMDHIIECPREIRYLRDEATVLETLNAHTIHIPNREALARDMVARIRKLIDELTSTGRASSDGSQSSDMSQLPGDAESSSKARLDVMIATTCEELSARDALFGLFIRSRYGVLPTQLRLSNMNLPHPLLDAVDDLVRALKTFQQPEFIQETLQLFFDNMHARLAWIGGLGRAQREIRENLATLDDVPGRAQLRRVSNCIKHHLHALESAPLAPLHDLSAAPWKRQAKLVLIEVFKCFIHDLAILPLFFTPTFEGGDGLIDTLFGIAYAFFARNNLEPISSCALAGLRHFARSSRTQ</sequence>
<feature type="compositionally biased region" description="Low complexity" evidence="1">
    <location>
        <begin position="289"/>
        <end position="300"/>
    </location>
</feature>
<dbReference type="GeneID" id="9588386"/>
<dbReference type="KEGG" id="scm:SCHCO_02522087"/>
<reference evidence="2 3" key="1">
    <citation type="journal article" date="2010" name="Nat. Biotechnol.">
        <title>Genome sequence of the model mushroom Schizophyllum commune.</title>
        <authorList>
            <person name="Ohm R.A."/>
            <person name="de Jong J.F."/>
            <person name="Lugones L.G."/>
            <person name="Aerts A."/>
            <person name="Kothe E."/>
            <person name="Stajich J.E."/>
            <person name="de Vries R.P."/>
            <person name="Record E."/>
            <person name="Levasseur A."/>
            <person name="Baker S.E."/>
            <person name="Bartholomew K.A."/>
            <person name="Coutinho P.M."/>
            <person name="Erdmann S."/>
            <person name="Fowler T.J."/>
            <person name="Gathman A.C."/>
            <person name="Lombard V."/>
            <person name="Henrissat B."/>
            <person name="Knabe N."/>
            <person name="Kuees U."/>
            <person name="Lilly W.W."/>
            <person name="Lindquist E."/>
            <person name="Lucas S."/>
            <person name="Magnuson J.K."/>
            <person name="Piumi F."/>
            <person name="Raudaskoski M."/>
            <person name="Salamov A."/>
            <person name="Schmutz J."/>
            <person name="Schwarze F.W.M.R."/>
            <person name="vanKuyk P.A."/>
            <person name="Horton J.S."/>
            <person name="Grigoriev I.V."/>
            <person name="Woesten H.A.B."/>
        </authorList>
    </citation>
    <scope>NUCLEOTIDE SEQUENCE [LARGE SCALE GENOMIC DNA]</scope>
    <source>
        <strain evidence="3">H4-8 / FGSC 9210</strain>
    </source>
</reference>
<protein>
    <submittedName>
        <fullName evidence="2">Expressed protein</fullName>
    </submittedName>
</protein>
<dbReference type="EMBL" id="GL377322">
    <property type="protein sequence ID" value="EFI91003.1"/>
    <property type="molecule type" value="Genomic_DNA"/>
</dbReference>
<dbReference type="Proteomes" id="UP000007431">
    <property type="component" value="Unassembled WGS sequence"/>
</dbReference>
<dbReference type="AlphaFoldDB" id="D8QMB4"/>
<dbReference type="VEuPathDB" id="FungiDB:SCHCODRAFT_02522087"/>